<name>A0A7S3ALR8_9EUKA</name>
<keyword evidence="2" id="KW-0812">Transmembrane</keyword>
<evidence type="ECO:0000256" key="1">
    <source>
        <dbReference type="SAM" id="MobiDB-lite"/>
    </source>
</evidence>
<keyword evidence="2" id="KW-1133">Transmembrane helix</keyword>
<feature type="region of interest" description="Disordered" evidence="1">
    <location>
        <begin position="15"/>
        <end position="38"/>
    </location>
</feature>
<dbReference type="AlphaFoldDB" id="A0A7S3ALR8"/>
<keyword evidence="2" id="KW-0472">Membrane</keyword>
<organism evidence="3">
    <name type="scientific">Haptolina ericina</name>
    <dbReference type="NCBI Taxonomy" id="156174"/>
    <lineage>
        <taxon>Eukaryota</taxon>
        <taxon>Haptista</taxon>
        <taxon>Haptophyta</taxon>
        <taxon>Prymnesiophyceae</taxon>
        <taxon>Prymnesiales</taxon>
        <taxon>Prymnesiaceae</taxon>
        <taxon>Haptolina</taxon>
    </lineage>
</organism>
<proteinExistence type="predicted"/>
<feature type="transmembrane region" description="Helical" evidence="2">
    <location>
        <begin position="259"/>
        <end position="282"/>
    </location>
</feature>
<reference evidence="3" key="1">
    <citation type="submission" date="2021-01" db="EMBL/GenBank/DDBJ databases">
        <authorList>
            <person name="Corre E."/>
            <person name="Pelletier E."/>
            <person name="Niang G."/>
            <person name="Scheremetjew M."/>
            <person name="Finn R."/>
            <person name="Kale V."/>
            <person name="Holt S."/>
            <person name="Cochrane G."/>
            <person name="Meng A."/>
            <person name="Brown T."/>
            <person name="Cohen L."/>
        </authorList>
    </citation>
    <scope>NUCLEOTIDE SEQUENCE</scope>
    <source>
        <strain evidence="3">CCMP281</strain>
    </source>
</reference>
<feature type="transmembrane region" description="Helical" evidence="2">
    <location>
        <begin position="107"/>
        <end position="129"/>
    </location>
</feature>
<evidence type="ECO:0000256" key="2">
    <source>
        <dbReference type="SAM" id="Phobius"/>
    </source>
</evidence>
<feature type="transmembrane region" description="Helical" evidence="2">
    <location>
        <begin position="175"/>
        <end position="197"/>
    </location>
</feature>
<accession>A0A7S3ALR8</accession>
<sequence>MWELAMADGDAGLRVPRPDVRRSHRGQLESEYREKDEALPESKYREIPMQRTPQCSAHSALPTLTSSSSGCAWERLAARGWGAPNVASFRYLPHGIALRRTRMRSQLLFGFALILLGPVFFDHVVVLLMEDREHLLFPPLPFVEGGIDTVQLIGEAVASVEINEPRPVLLAATSLGFAAAKCIAHLLIVHVLHVIGLPRDVCAKVGKRHRTANHQASALQASSTVNILIPSMPGIPFILPRRSSMSSLGSLAAGAGSASLIASLIGVSLFASAISTSCDFSAQPSHLRLRRMVESHYLITPAWSYVSWST</sequence>
<feature type="transmembrane region" description="Helical" evidence="2">
    <location>
        <begin position="218"/>
        <end position="239"/>
    </location>
</feature>
<feature type="compositionally biased region" description="Basic and acidic residues" evidence="1">
    <location>
        <begin position="16"/>
        <end position="38"/>
    </location>
</feature>
<dbReference type="EMBL" id="HBHX01016945">
    <property type="protein sequence ID" value="CAE0108819.1"/>
    <property type="molecule type" value="Transcribed_RNA"/>
</dbReference>
<protein>
    <submittedName>
        <fullName evidence="3">Uncharacterized protein</fullName>
    </submittedName>
</protein>
<gene>
    <name evidence="3" type="ORF">HERI1096_LOCUS9479</name>
</gene>
<evidence type="ECO:0000313" key="3">
    <source>
        <dbReference type="EMBL" id="CAE0108819.1"/>
    </source>
</evidence>